<evidence type="ECO:0000256" key="1">
    <source>
        <dbReference type="SAM" id="MobiDB-lite"/>
    </source>
</evidence>
<name>A0A1D2A9F3_AUXPR</name>
<proteinExistence type="predicted"/>
<organism evidence="2">
    <name type="scientific">Auxenochlorella protothecoides</name>
    <name type="common">Green microalga</name>
    <name type="synonym">Chlorella protothecoides</name>
    <dbReference type="NCBI Taxonomy" id="3075"/>
    <lineage>
        <taxon>Eukaryota</taxon>
        <taxon>Viridiplantae</taxon>
        <taxon>Chlorophyta</taxon>
        <taxon>core chlorophytes</taxon>
        <taxon>Trebouxiophyceae</taxon>
        <taxon>Chlorellales</taxon>
        <taxon>Chlorellaceae</taxon>
        <taxon>Auxenochlorella</taxon>
    </lineage>
</organism>
<reference evidence="2" key="1">
    <citation type="submission" date="2015-08" db="EMBL/GenBank/DDBJ databases">
        <authorList>
            <person name="Babu N.S."/>
            <person name="Beckwith C.J."/>
            <person name="Beseler K.G."/>
            <person name="Brison A."/>
            <person name="Carone J.V."/>
            <person name="Caskin T.P."/>
            <person name="Diamond M."/>
            <person name="Durham M.E."/>
            <person name="Foxe J.M."/>
            <person name="Go M."/>
            <person name="Henderson B.A."/>
            <person name="Jones I.B."/>
            <person name="McGettigan J.A."/>
            <person name="Micheletti S.J."/>
            <person name="Nasrallah M.E."/>
            <person name="Ortiz D."/>
            <person name="Piller C.R."/>
            <person name="Privatt S.R."/>
            <person name="Schneider S.L."/>
            <person name="Sharp S."/>
            <person name="Smith T.C."/>
            <person name="Stanton J.D."/>
            <person name="Ullery H.E."/>
            <person name="Wilson R.J."/>
            <person name="Serrano M.G."/>
            <person name="Buck G."/>
            <person name="Lee V."/>
            <person name="Wang Y."/>
            <person name="Carvalho R."/>
            <person name="Voegtly L."/>
            <person name="Shi R."/>
            <person name="Duckworth R."/>
            <person name="Johnson A."/>
            <person name="Loviza R."/>
            <person name="Walstead R."/>
            <person name="Shah Z."/>
            <person name="Kiflezghi M."/>
            <person name="Wade K."/>
            <person name="Ball S.L."/>
            <person name="Bradley K.W."/>
            <person name="Asai D.J."/>
            <person name="Bowman C.A."/>
            <person name="Russell D.A."/>
            <person name="Pope W.H."/>
            <person name="Jacobs-Sera D."/>
            <person name="Hendrix R.W."/>
            <person name="Hatfull G.F."/>
        </authorList>
    </citation>
    <scope>NUCLEOTIDE SEQUENCE</scope>
</reference>
<feature type="region of interest" description="Disordered" evidence="1">
    <location>
        <begin position="16"/>
        <end position="40"/>
    </location>
</feature>
<sequence length="112" mass="11916">MEGLCAVLARDVCQARGGGQARGDHRPAQGRAPRRGDRVRGTMDSSLELAPFPQAVGRHSGSLPHSFSGTVPDSLACFCAQLLAAFGGMRDQMMQEDLAAWIDMNDIYPGVA</sequence>
<gene>
    <name evidence="2" type="ORF">g.53350</name>
</gene>
<evidence type="ECO:0000313" key="2">
    <source>
        <dbReference type="EMBL" id="JAT75846.1"/>
    </source>
</evidence>
<feature type="non-terminal residue" evidence="2">
    <location>
        <position position="112"/>
    </location>
</feature>
<dbReference type="AlphaFoldDB" id="A0A1D2A9F3"/>
<protein>
    <submittedName>
        <fullName evidence="2">Uncharacterized protein</fullName>
    </submittedName>
</protein>
<dbReference type="EMBL" id="GDKF01002776">
    <property type="protein sequence ID" value="JAT75846.1"/>
    <property type="molecule type" value="Transcribed_RNA"/>
</dbReference>
<accession>A0A1D2A9F3</accession>